<evidence type="ECO:0000313" key="2">
    <source>
        <dbReference type="EMBL" id="GLD46225.1"/>
    </source>
</evidence>
<dbReference type="EMBL" id="BRZM01000001">
    <property type="protein sequence ID" value="GLD46225.1"/>
    <property type="molecule type" value="Genomic_DNA"/>
</dbReference>
<evidence type="ECO:0000313" key="3">
    <source>
        <dbReference type="Proteomes" id="UP001279410"/>
    </source>
</evidence>
<protein>
    <submittedName>
        <fullName evidence="2">Zinc finger protein 512B</fullName>
    </submittedName>
</protein>
<proteinExistence type="predicted"/>
<feature type="region of interest" description="Disordered" evidence="1">
    <location>
        <begin position="25"/>
        <end position="80"/>
    </location>
</feature>
<dbReference type="Proteomes" id="UP001279410">
    <property type="component" value="Unassembled WGS sequence"/>
</dbReference>
<accession>A0AAD3M254</accession>
<evidence type="ECO:0000256" key="1">
    <source>
        <dbReference type="SAM" id="MobiDB-lite"/>
    </source>
</evidence>
<sequence>MRDCGLGALPKSRDRLCMTKVEEKLKAGRAKRQEGSGFSEEPQRRSTPSQSSKKDPATTTSAQDALKCQQPPKQFKRPHHAVISGLGWGLAVMPSPRGSGDWTGCDSREKGYCEFSNR</sequence>
<name>A0AAD3M254_LATJO</name>
<gene>
    <name evidence="2" type="ORF">AKAME5_000061700</name>
</gene>
<reference evidence="2" key="1">
    <citation type="submission" date="2022-08" db="EMBL/GenBank/DDBJ databases">
        <title>Genome sequencing of akame (Lates japonicus).</title>
        <authorList>
            <person name="Hashiguchi Y."/>
            <person name="Takahashi H."/>
        </authorList>
    </citation>
    <scope>NUCLEOTIDE SEQUENCE</scope>
    <source>
        <strain evidence="2">Kochi</strain>
    </source>
</reference>
<dbReference type="AlphaFoldDB" id="A0AAD3M254"/>
<comment type="caution">
    <text evidence="2">The sequence shown here is derived from an EMBL/GenBank/DDBJ whole genome shotgun (WGS) entry which is preliminary data.</text>
</comment>
<feature type="compositionally biased region" description="Polar residues" evidence="1">
    <location>
        <begin position="45"/>
        <end position="63"/>
    </location>
</feature>
<keyword evidence="3" id="KW-1185">Reference proteome</keyword>
<organism evidence="2 3">
    <name type="scientific">Lates japonicus</name>
    <name type="common">Japanese lates</name>
    <dbReference type="NCBI Taxonomy" id="270547"/>
    <lineage>
        <taxon>Eukaryota</taxon>
        <taxon>Metazoa</taxon>
        <taxon>Chordata</taxon>
        <taxon>Craniata</taxon>
        <taxon>Vertebrata</taxon>
        <taxon>Euteleostomi</taxon>
        <taxon>Actinopterygii</taxon>
        <taxon>Neopterygii</taxon>
        <taxon>Teleostei</taxon>
        <taxon>Neoteleostei</taxon>
        <taxon>Acanthomorphata</taxon>
        <taxon>Carangaria</taxon>
        <taxon>Carangaria incertae sedis</taxon>
        <taxon>Centropomidae</taxon>
        <taxon>Lates</taxon>
    </lineage>
</organism>
<feature type="compositionally biased region" description="Basic and acidic residues" evidence="1">
    <location>
        <begin position="25"/>
        <end position="34"/>
    </location>
</feature>